<dbReference type="AlphaFoldDB" id="A0A916RT66"/>
<dbReference type="Pfam" id="PF09339">
    <property type="entry name" value="HTH_IclR"/>
    <property type="match status" value="1"/>
</dbReference>
<dbReference type="InterPro" id="IPR029016">
    <property type="entry name" value="GAF-like_dom_sf"/>
</dbReference>
<protein>
    <submittedName>
        <fullName evidence="6">IclR family transcriptional regulator</fullName>
    </submittedName>
</protein>
<dbReference type="Proteomes" id="UP000636264">
    <property type="component" value="Unassembled WGS sequence"/>
</dbReference>
<dbReference type="SUPFAM" id="SSF55781">
    <property type="entry name" value="GAF domain-like"/>
    <property type="match status" value="1"/>
</dbReference>
<dbReference type="RefSeq" id="WP_188720802.1">
    <property type="nucleotide sequence ID" value="NZ_BMIF01000005.1"/>
</dbReference>
<dbReference type="InterPro" id="IPR036390">
    <property type="entry name" value="WH_DNA-bd_sf"/>
</dbReference>
<name>A0A916RT66_9HYPH</name>
<feature type="domain" description="IclR-ED" evidence="5">
    <location>
        <begin position="64"/>
        <end position="252"/>
    </location>
</feature>
<evidence type="ECO:0000259" key="4">
    <source>
        <dbReference type="PROSITE" id="PS51077"/>
    </source>
</evidence>
<evidence type="ECO:0000256" key="2">
    <source>
        <dbReference type="ARBA" id="ARBA00023125"/>
    </source>
</evidence>
<keyword evidence="3" id="KW-0804">Transcription</keyword>
<evidence type="ECO:0000313" key="6">
    <source>
        <dbReference type="EMBL" id="GGA65215.1"/>
    </source>
</evidence>
<reference evidence="6" key="2">
    <citation type="submission" date="2020-09" db="EMBL/GenBank/DDBJ databases">
        <authorList>
            <person name="Sun Q."/>
            <person name="Zhou Y."/>
        </authorList>
    </citation>
    <scope>NUCLEOTIDE SEQUENCE</scope>
    <source>
        <strain evidence="6">CGMCC 1.15320</strain>
    </source>
</reference>
<dbReference type="InterPro" id="IPR011991">
    <property type="entry name" value="ArsR-like_HTH"/>
</dbReference>
<dbReference type="InterPro" id="IPR036388">
    <property type="entry name" value="WH-like_DNA-bd_sf"/>
</dbReference>
<evidence type="ECO:0000259" key="5">
    <source>
        <dbReference type="PROSITE" id="PS51078"/>
    </source>
</evidence>
<gene>
    <name evidence="6" type="ORF">GCM10011385_18740</name>
</gene>
<dbReference type="GO" id="GO:0003677">
    <property type="term" value="F:DNA binding"/>
    <property type="evidence" value="ECO:0007669"/>
    <property type="project" value="UniProtKB-KW"/>
</dbReference>
<accession>A0A916RT66</accession>
<keyword evidence="2" id="KW-0238">DNA-binding</keyword>
<dbReference type="SUPFAM" id="SSF46785">
    <property type="entry name" value="Winged helix' DNA-binding domain"/>
    <property type="match status" value="1"/>
</dbReference>
<dbReference type="GO" id="GO:0003700">
    <property type="term" value="F:DNA-binding transcription factor activity"/>
    <property type="evidence" value="ECO:0007669"/>
    <property type="project" value="TreeGrafter"/>
</dbReference>
<evidence type="ECO:0000256" key="1">
    <source>
        <dbReference type="ARBA" id="ARBA00023015"/>
    </source>
</evidence>
<dbReference type="PANTHER" id="PTHR30136:SF35">
    <property type="entry name" value="HTH-TYPE TRANSCRIPTIONAL REGULATOR RV1719"/>
    <property type="match status" value="1"/>
</dbReference>
<dbReference type="InterPro" id="IPR005471">
    <property type="entry name" value="Tscrpt_reg_IclR_N"/>
</dbReference>
<keyword evidence="7" id="KW-1185">Reference proteome</keyword>
<dbReference type="PROSITE" id="PS51078">
    <property type="entry name" value="ICLR_ED"/>
    <property type="match status" value="1"/>
</dbReference>
<evidence type="ECO:0000313" key="7">
    <source>
        <dbReference type="Proteomes" id="UP000636264"/>
    </source>
</evidence>
<keyword evidence="1" id="KW-0805">Transcription regulation</keyword>
<dbReference type="SMART" id="SM00346">
    <property type="entry name" value="HTH_ICLR"/>
    <property type="match status" value="1"/>
</dbReference>
<dbReference type="Pfam" id="PF01614">
    <property type="entry name" value="IclR_C"/>
    <property type="match status" value="1"/>
</dbReference>
<dbReference type="Gene3D" id="1.10.10.10">
    <property type="entry name" value="Winged helix-like DNA-binding domain superfamily/Winged helix DNA-binding domain"/>
    <property type="match status" value="1"/>
</dbReference>
<organism evidence="6 7">
    <name type="scientific">Nitratireductor aestuarii</name>
    <dbReference type="NCBI Taxonomy" id="1735103"/>
    <lineage>
        <taxon>Bacteria</taxon>
        <taxon>Pseudomonadati</taxon>
        <taxon>Pseudomonadota</taxon>
        <taxon>Alphaproteobacteria</taxon>
        <taxon>Hyphomicrobiales</taxon>
        <taxon>Phyllobacteriaceae</taxon>
        <taxon>Nitratireductor</taxon>
    </lineage>
</organism>
<reference evidence="6" key="1">
    <citation type="journal article" date="2014" name="Int. J. Syst. Evol. Microbiol.">
        <title>Complete genome sequence of Corynebacterium casei LMG S-19264T (=DSM 44701T), isolated from a smear-ripened cheese.</title>
        <authorList>
            <consortium name="US DOE Joint Genome Institute (JGI-PGF)"/>
            <person name="Walter F."/>
            <person name="Albersmeier A."/>
            <person name="Kalinowski J."/>
            <person name="Ruckert C."/>
        </authorList>
    </citation>
    <scope>NUCLEOTIDE SEQUENCE</scope>
    <source>
        <strain evidence="6">CGMCC 1.15320</strain>
    </source>
</reference>
<dbReference type="InterPro" id="IPR050707">
    <property type="entry name" value="HTH_MetabolicPath_Reg"/>
</dbReference>
<dbReference type="InterPro" id="IPR014757">
    <property type="entry name" value="Tscrpt_reg_IclR_C"/>
</dbReference>
<dbReference type="CDD" id="cd00090">
    <property type="entry name" value="HTH_ARSR"/>
    <property type="match status" value="1"/>
</dbReference>
<comment type="caution">
    <text evidence="6">The sequence shown here is derived from an EMBL/GenBank/DDBJ whole genome shotgun (WGS) entry which is preliminary data.</text>
</comment>
<proteinExistence type="predicted"/>
<dbReference type="PROSITE" id="PS51077">
    <property type="entry name" value="HTH_ICLR"/>
    <property type="match status" value="1"/>
</dbReference>
<dbReference type="EMBL" id="BMIF01000005">
    <property type="protein sequence ID" value="GGA65215.1"/>
    <property type="molecule type" value="Genomic_DNA"/>
</dbReference>
<feature type="domain" description="HTH iclR-type" evidence="4">
    <location>
        <begin position="1"/>
        <end position="63"/>
    </location>
</feature>
<dbReference type="GO" id="GO:0045892">
    <property type="term" value="P:negative regulation of DNA-templated transcription"/>
    <property type="evidence" value="ECO:0007669"/>
    <property type="project" value="TreeGrafter"/>
</dbReference>
<dbReference type="PANTHER" id="PTHR30136">
    <property type="entry name" value="HELIX-TURN-HELIX TRANSCRIPTIONAL REGULATOR, ICLR FAMILY"/>
    <property type="match status" value="1"/>
</dbReference>
<dbReference type="Gene3D" id="3.30.450.40">
    <property type="match status" value="1"/>
</dbReference>
<sequence length="266" mass="29208">MISASFIFDILRMLATAETPLGPSEISRRLKMPLSTIYRGITTLEAAGYAERQPGSNLFTIGRMGAPLVQRYLSRFALRDVAAPFLRQLTTVTGDTTALFVRIGWYYVRIAHIHGTNEIIQTRPLGEVRDLDDGVAGRIMLANLPQDLRDRYFSEFKPEMPSVERKRLVQQLDQIQADEIATEPSPTHPDRLSPAFAIASPTGLLFGTVCIEGGALSSIATAEEIEPLRASIAELSALCSATSDKFRNSYDHLSPSSILLPSASAR</sequence>
<evidence type="ECO:0000256" key="3">
    <source>
        <dbReference type="ARBA" id="ARBA00023163"/>
    </source>
</evidence>